<reference evidence="4" key="1">
    <citation type="submission" date="2017-12" db="EMBL/GenBank/DDBJ databases">
        <title>Gene loss provides genomic basis for host adaptation in cereal stripe rust fungi.</title>
        <authorList>
            <person name="Xia C."/>
        </authorList>
    </citation>
    <scope>NUCLEOTIDE SEQUENCE [LARGE SCALE GENOMIC DNA]</scope>
    <source>
        <strain evidence="4">93-210</strain>
    </source>
</reference>
<feature type="compositionally biased region" description="Basic and acidic residues" evidence="1">
    <location>
        <begin position="467"/>
        <end position="476"/>
    </location>
</feature>
<sequence length="722" mass="81655">MARHSTRQNKDLRNVSQLLGAQQVGCSICEAPTPSYKPFTEILSNNMNTPEMKRITKRESIGLLSPLSRITSTNLPLIPTRIKSGPIIEQTRTSYPTQSRASVRDREPLSAQQGSRRRSVYTTKSLVHPEGAAVGYDNERGAEGLRSVAHNWHPSKNYLVQQLDNFEKEKTQYWFELDRGRSMHQGSQTWEWLAWEGLAFLPPASETSSAIPPARTTSASGWRTALVRALTTTASNQIIPFLSNHSQKANTDTMSIPIFISATVICVAGMMICIVYSKNMILAHGNLRLAEDKIRLEKENENNKSRLEKENENNKSRLEKENSKLDTELKEVKAKHEQLISDWEDEQQQVLPTDPNEIVAVVAEITLNDMDTPDEALNAGQQSKSTTWAVLHESDRQLYEPTLETLRSLIRTLTSSMTSVPWGSRDDCEDDQAMREDGEAEKEATAAAAAVFLQLNQEESASETTPEDPKAEDKEAFSGSETTDGEATSTRSPAVPAVLPFQAEPMVFATLWPSDFQVTNLITRALRMIRAWGHEYVCHLRPRSEKLTRRYNPSETTTSVKMSGSKPMNRLAGRRSAAHYHKGEADVIDLLERESINDIVPFVAELYSKNMILAHDNLMLGEDKIRLEKENENNKSRLEKENENNKSRLEKENENNKSRLEKENQDNKIRWEKENSKLDTELKEVKAKHGQIISPDYKIIIKLVLQGLKLDCDVSSIHRYTL</sequence>
<feature type="region of interest" description="Disordered" evidence="1">
    <location>
        <begin position="418"/>
        <end position="444"/>
    </location>
</feature>
<dbReference type="VEuPathDB" id="FungiDB:PSTT_16940"/>
<dbReference type="Proteomes" id="UP000239156">
    <property type="component" value="Unassembled WGS sequence"/>
</dbReference>
<feature type="compositionally biased region" description="Polar residues" evidence="1">
    <location>
        <begin position="90"/>
        <end position="101"/>
    </location>
</feature>
<dbReference type="Pfam" id="PF17781">
    <property type="entry name" value="RPN1_RPN2_N"/>
    <property type="match status" value="1"/>
</dbReference>
<feature type="compositionally biased region" description="Polar residues" evidence="1">
    <location>
        <begin position="479"/>
        <end position="492"/>
    </location>
</feature>
<name>A0A2S4UAE9_9BASI</name>
<feature type="compositionally biased region" description="Basic and acidic residues" evidence="1">
    <location>
        <begin position="432"/>
        <end position="444"/>
    </location>
</feature>
<feature type="domain" description="RPN1 N-terminal" evidence="3">
    <location>
        <begin position="391"/>
        <end position="421"/>
    </location>
</feature>
<dbReference type="VEuPathDB" id="FungiDB:PSHT_14716"/>
<evidence type="ECO:0000256" key="2">
    <source>
        <dbReference type="SAM" id="Phobius"/>
    </source>
</evidence>
<keyword evidence="2" id="KW-0812">Transmembrane</keyword>
<evidence type="ECO:0000256" key="1">
    <source>
        <dbReference type="SAM" id="MobiDB-lite"/>
    </source>
</evidence>
<feature type="compositionally biased region" description="Polar residues" evidence="1">
    <location>
        <begin position="551"/>
        <end position="562"/>
    </location>
</feature>
<feature type="region of interest" description="Disordered" evidence="1">
    <location>
        <begin position="302"/>
        <end position="324"/>
    </location>
</feature>
<feature type="compositionally biased region" description="Polar residues" evidence="1">
    <location>
        <begin position="110"/>
        <end position="120"/>
    </location>
</feature>
<accession>A0A2S4UAE9</accession>
<proteinExistence type="predicted"/>
<dbReference type="VEuPathDB" id="FungiDB:PSHT_14477"/>
<dbReference type="AlphaFoldDB" id="A0A2S4UAE9"/>
<keyword evidence="2" id="KW-0472">Membrane</keyword>
<feature type="region of interest" description="Disordered" evidence="1">
    <location>
        <begin position="551"/>
        <end position="577"/>
    </location>
</feature>
<feature type="region of interest" description="Disordered" evidence="1">
    <location>
        <begin position="88"/>
        <end position="120"/>
    </location>
</feature>
<feature type="transmembrane region" description="Helical" evidence="2">
    <location>
        <begin position="256"/>
        <end position="277"/>
    </location>
</feature>
<keyword evidence="2" id="KW-1133">Transmembrane helix</keyword>
<gene>
    <name evidence="4" type="ORF">PSTT_16940</name>
</gene>
<feature type="region of interest" description="Disordered" evidence="1">
    <location>
        <begin position="457"/>
        <end position="492"/>
    </location>
</feature>
<keyword evidence="5" id="KW-1185">Reference proteome</keyword>
<organism evidence="4 5">
    <name type="scientific">Puccinia striiformis</name>
    <dbReference type="NCBI Taxonomy" id="27350"/>
    <lineage>
        <taxon>Eukaryota</taxon>
        <taxon>Fungi</taxon>
        <taxon>Dikarya</taxon>
        <taxon>Basidiomycota</taxon>
        <taxon>Pucciniomycotina</taxon>
        <taxon>Pucciniomycetes</taxon>
        <taxon>Pucciniales</taxon>
        <taxon>Pucciniaceae</taxon>
        <taxon>Puccinia</taxon>
    </lineage>
</organism>
<dbReference type="EMBL" id="PKSL01000434">
    <property type="protein sequence ID" value="POV94278.1"/>
    <property type="molecule type" value="Genomic_DNA"/>
</dbReference>
<protein>
    <recommendedName>
        <fullName evidence="3">RPN1 N-terminal domain-containing protein</fullName>
    </recommendedName>
</protein>
<feature type="region of interest" description="Disordered" evidence="1">
    <location>
        <begin position="631"/>
        <end position="672"/>
    </location>
</feature>
<evidence type="ECO:0000259" key="3">
    <source>
        <dbReference type="Pfam" id="PF17781"/>
    </source>
</evidence>
<evidence type="ECO:0000313" key="5">
    <source>
        <dbReference type="Proteomes" id="UP000239156"/>
    </source>
</evidence>
<dbReference type="InterPro" id="IPR040892">
    <property type="entry name" value="RPN1_N"/>
</dbReference>
<evidence type="ECO:0000313" key="4">
    <source>
        <dbReference type="EMBL" id="POV94278.1"/>
    </source>
</evidence>
<comment type="caution">
    <text evidence="4">The sequence shown here is derived from an EMBL/GenBank/DDBJ whole genome shotgun (WGS) entry which is preliminary data.</text>
</comment>